<dbReference type="GO" id="GO:0009425">
    <property type="term" value="C:bacterial-type flagellum basal body"/>
    <property type="evidence" value="ECO:0007669"/>
    <property type="project" value="UniProtKB-SubCell"/>
</dbReference>
<dbReference type="InterPro" id="IPR005837">
    <property type="entry name" value="FliP"/>
</dbReference>
<comment type="similarity">
    <text evidence="1 12">Belongs to the FliP/MopC/SpaP family.</text>
</comment>
<dbReference type="Pfam" id="PF00813">
    <property type="entry name" value="FliP"/>
    <property type="match status" value="1"/>
</dbReference>
<evidence type="ECO:0000256" key="7">
    <source>
        <dbReference type="ARBA" id="ARBA00022927"/>
    </source>
</evidence>
<comment type="subcellular location">
    <subcellularLocation>
        <location evidence="12">Cell membrane</location>
        <topology evidence="12">Multi-pass membrane protein</topology>
    </subcellularLocation>
    <subcellularLocation>
        <location evidence="12">Bacterial flagellum basal body</location>
    </subcellularLocation>
</comment>
<dbReference type="PRINTS" id="PR01302">
    <property type="entry name" value="TYPE3IMPPROT"/>
</dbReference>
<dbReference type="PANTHER" id="PTHR30587">
    <property type="entry name" value="FLAGELLAR BIOSYNTHETIC PROTEIN FLIP"/>
    <property type="match status" value="1"/>
</dbReference>
<dbReference type="GO" id="GO:0044781">
    <property type="term" value="P:bacterial-type flagellum organization"/>
    <property type="evidence" value="ECO:0007669"/>
    <property type="project" value="UniProtKB-UniRule"/>
</dbReference>
<keyword evidence="14" id="KW-0969">Cilium</keyword>
<reference evidence="14 15" key="1">
    <citation type="submission" date="2015-02" db="EMBL/GenBank/DDBJ databases">
        <title>Single cell genomics of a rare environmental alphaproteobacterium provides unique insights into Rickettsiaceae evolution.</title>
        <authorList>
            <person name="Martijn J."/>
            <person name="Schulz F."/>
            <person name="Zaremba-Niedzwiedzka K."/>
            <person name="Viklund J."/>
            <person name="Stepanauskas R."/>
            <person name="Andersson S.G.E."/>
            <person name="Horn M."/>
            <person name="Guy L."/>
            <person name="Ettema T.J.G."/>
        </authorList>
    </citation>
    <scope>NUCLEOTIDE SEQUENCE [LARGE SCALE GENOMIC DNA]</scope>
    <source>
        <strain evidence="14 15">SCGC AAA041-L04</strain>
    </source>
</reference>
<feature type="signal peptide" evidence="13">
    <location>
        <begin position="1"/>
        <end position="19"/>
    </location>
</feature>
<dbReference type="PANTHER" id="PTHR30587:SF0">
    <property type="entry name" value="FLAGELLAR BIOSYNTHETIC PROTEIN FLIP"/>
    <property type="match status" value="1"/>
</dbReference>
<evidence type="ECO:0000256" key="4">
    <source>
        <dbReference type="ARBA" id="ARBA00022475"/>
    </source>
</evidence>
<accession>A0A0F5MPB0</accession>
<keyword evidence="5 12" id="KW-0812">Transmembrane</keyword>
<evidence type="ECO:0000256" key="9">
    <source>
        <dbReference type="ARBA" id="ARBA00023136"/>
    </source>
</evidence>
<dbReference type="NCBIfam" id="TIGR01103">
    <property type="entry name" value="fliP"/>
    <property type="match status" value="1"/>
</dbReference>
<evidence type="ECO:0000313" key="15">
    <source>
        <dbReference type="Proteomes" id="UP000033358"/>
    </source>
</evidence>
<evidence type="ECO:0000256" key="13">
    <source>
        <dbReference type="SAM" id="SignalP"/>
    </source>
</evidence>
<feature type="transmembrane region" description="Helical" evidence="12">
    <location>
        <begin position="43"/>
        <end position="69"/>
    </location>
</feature>
<keyword evidence="11 12" id="KW-1006">Bacterial flagellum protein export</keyword>
<dbReference type="PROSITE" id="PS01060">
    <property type="entry name" value="FLIP_1"/>
    <property type="match status" value="1"/>
</dbReference>
<comment type="function">
    <text evidence="12">Plays a role in the flagellum-specific transport system.</text>
</comment>
<keyword evidence="8 12" id="KW-1133">Transmembrane helix</keyword>
<name>A0A0F5MPB0_9RICK</name>
<proteinExistence type="inferred from homology"/>
<feature type="transmembrane region" description="Helical" evidence="12">
    <location>
        <begin position="182"/>
        <end position="204"/>
    </location>
</feature>
<keyword evidence="3 12" id="KW-0813">Transport</keyword>
<keyword evidence="13" id="KW-0732">Signal</keyword>
<evidence type="ECO:0000313" key="14">
    <source>
        <dbReference type="EMBL" id="KKB96399.1"/>
    </source>
</evidence>
<dbReference type="PRINTS" id="PR00951">
    <property type="entry name" value="FLGBIOSNFLIP"/>
</dbReference>
<keyword evidence="6 12" id="KW-1005">Bacterial flagellum biogenesis</keyword>
<keyword evidence="14" id="KW-0282">Flagellum</keyword>
<keyword evidence="4 12" id="KW-1003">Cell membrane</keyword>
<evidence type="ECO:0000256" key="8">
    <source>
        <dbReference type="ARBA" id="ARBA00022989"/>
    </source>
</evidence>
<dbReference type="AlphaFoldDB" id="A0A0F5MPB0"/>
<evidence type="ECO:0000256" key="5">
    <source>
        <dbReference type="ARBA" id="ARBA00022692"/>
    </source>
</evidence>
<gene>
    <name evidence="12 14" type="primary">fliP</name>
    <name evidence="14" type="ORF">SZ25_00549</name>
</gene>
<keyword evidence="10" id="KW-0975">Bacterial flagellum</keyword>
<dbReference type="GO" id="GO:0009306">
    <property type="term" value="P:protein secretion"/>
    <property type="evidence" value="ECO:0007669"/>
    <property type="project" value="UniProtKB-UniRule"/>
</dbReference>
<feature type="chain" id="PRO_5002492834" description="Flagellar biosynthetic protein FliP" evidence="13">
    <location>
        <begin position="20"/>
        <end position="243"/>
    </location>
</feature>
<feature type="transmembrane region" description="Helical" evidence="12">
    <location>
        <begin position="216"/>
        <end position="237"/>
    </location>
</feature>
<dbReference type="Proteomes" id="UP000033358">
    <property type="component" value="Unassembled WGS sequence"/>
</dbReference>
<dbReference type="GO" id="GO:0005886">
    <property type="term" value="C:plasma membrane"/>
    <property type="evidence" value="ECO:0007669"/>
    <property type="project" value="UniProtKB-SubCell"/>
</dbReference>
<organism evidence="14 15">
    <name type="scientific">Candidatus Arcanibacter lacustris</name>
    <dbReference type="NCBI Taxonomy" id="1607817"/>
    <lineage>
        <taxon>Bacteria</taxon>
        <taxon>Pseudomonadati</taxon>
        <taxon>Pseudomonadota</taxon>
        <taxon>Alphaproteobacteria</taxon>
        <taxon>Rickettsiales</taxon>
        <taxon>Candidatus Arcanibacter</taxon>
    </lineage>
</organism>
<keyword evidence="7 12" id="KW-0653">Protein transport</keyword>
<dbReference type="PATRIC" id="fig|1607817.3.peg.546"/>
<evidence type="ECO:0000256" key="6">
    <source>
        <dbReference type="ARBA" id="ARBA00022795"/>
    </source>
</evidence>
<evidence type="ECO:0000256" key="12">
    <source>
        <dbReference type="RuleBase" id="RU362069"/>
    </source>
</evidence>
<sequence>MNRILALIILLFSSNLALAEAFNFDMGSAGDTSSRMLQMVAIITVLSLAPSIIMMVTSFTRIVVVMSFLRSAIGLQQSPPNSILISLSLFLTLFIMSPTIEKSYHDGILPLVENKINEKQAFWLTVKPFSEFMIKHTREKDLDLFLSIAKKSEEEVKTVDDVPLQILIPAFMISELRRAFEIGFLVFVPFLIIDLLISSLLMAMGMMMLPPVMIALPFKLIFFVITDGWYMICGSLVKSYGIN</sequence>
<evidence type="ECO:0000256" key="11">
    <source>
        <dbReference type="ARBA" id="ARBA00023225"/>
    </source>
</evidence>
<comment type="caution">
    <text evidence="12">Lacks conserved residue(s) required for the propagation of feature annotation.</text>
</comment>
<dbReference type="EMBL" id="JYHA01000087">
    <property type="protein sequence ID" value="KKB96399.1"/>
    <property type="molecule type" value="Genomic_DNA"/>
</dbReference>
<dbReference type="InterPro" id="IPR005838">
    <property type="entry name" value="T3SS_IM_P"/>
</dbReference>
<evidence type="ECO:0000256" key="1">
    <source>
        <dbReference type="ARBA" id="ARBA00006257"/>
    </source>
</evidence>
<evidence type="ECO:0000256" key="10">
    <source>
        <dbReference type="ARBA" id="ARBA00023143"/>
    </source>
</evidence>
<keyword evidence="15" id="KW-1185">Reference proteome</keyword>
<comment type="caution">
    <text evidence="14">The sequence shown here is derived from an EMBL/GenBank/DDBJ whole genome shotgun (WGS) entry which is preliminary data.</text>
</comment>
<protein>
    <recommendedName>
        <fullName evidence="2 12">Flagellar biosynthetic protein FliP</fullName>
    </recommendedName>
</protein>
<dbReference type="NCBIfam" id="NF009438">
    <property type="entry name" value="PRK12797.1"/>
    <property type="match status" value="1"/>
</dbReference>
<keyword evidence="9 12" id="KW-0472">Membrane</keyword>
<evidence type="ECO:0000256" key="3">
    <source>
        <dbReference type="ARBA" id="ARBA00022448"/>
    </source>
</evidence>
<keyword evidence="14" id="KW-0966">Cell projection</keyword>
<evidence type="ECO:0000256" key="2">
    <source>
        <dbReference type="ARBA" id="ARBA00021714"/>
    </source>
</evidence>